<keyword evidence="1" id="KW-0812">Transmembrane</keyword>
<dbReference type="GO" id="GO:0045159">
    <property type="term" value="F:myosin II binding"/>
    <property type="evidence" value="ECO:0007669"/>
    <property type="project" value="TreeGrafter"/>
</dbReference>
<name>A0A8S0SUB4_OLEEU</name>
<protein>
    <submittedName>
        <fullName evidence="2">Uncharacterized protein</fullName>
    </submittedName>
</protein>
<accession>A0A8S0SUB4</accession>
<dbReference type="GO" id="GO:0005737">
    <property type="term" value="C:cytoplasm"/>
    <property type="evidence" value="ECO:0007669"/>
    <property type="project" value="TreeGrafter"/>
</dbReference>
<organism evidence="2 3">
    <name type="scientific">Olea europaea subsp. europaea</name>
    <dbReference type="NCBI Taxonomy" id="158383"/>
    <lineage>
        <taxon>Eukaryota</taxon>
        <taxon>Viridiplantae</taxon>
        <taxon>Streptophyta</taxon>
        <taxon>Embryophyta</taxon>
        <taxon>Tracheophyta</taxon>
        <taxon>Spermatophyta</taxon>
        <taxon>Magnoliopsida</taxon>
        <taxon>eudicotyledons</taxon>
        <taxon>Gunneridae</taxon>
        <taxon>Pentapetalae</taxon>
        <taxon>asterids</taxon>
        <taxon>lamiids</taxon>
        <taxon>Lamiales</taxon>
        <taxon>Oleaceae</taxon>
        <taxon>Oleeae</taxon>
        <taxon>Olea</taxon>
    </lineage>
</organism>
<evidence type="ECO:0000313" key="3">
    <source>
        <dbReference type="Proteomes" id="UP000594638"/>
    </source>
</evidence>
<dbReference type="PANTHER" id="PTHR10241">
    <property type="entry name" value="LETHAL 2 GIANT LARVAE PROTEIN"/>
    <property type="match status" value="1"/>
</dbReference>
<dbReference type="PANTHER" id="PTHR10241:SF27">
    <property type="entry name" value="TRANSDUCIN_WD40 REPEAT-LIKE SUPERFAMILY PROTEIN"/>
    <property type="match status" value="1"/>
</dbReference>
<reference evidence="2 3" key="1">
    <citation type="submission" date="2019-12" db="EMBL/GenBank/DDBJ databases">
        <authorList>
            <person name="Alioto T."/>
            <person name="Alioto T."/>
            <person name="Gomez Garrido J."/>
        </authorList>
    </citation>
    <scope>NUCLEOTIDE SEQUENCE [LARGE SCALE GENOMIC DNA]</scope>
</reference>
<dbReference type="EMBL" id="CACTIH010005517">
    <property type="protein sequence ID" value="CAA2996110.1"/>
    <property type="molecule type" value="Genomic_DNA"/>
</dbReference>
<dbReference type="Gramene" id="OE9A115848T1">
    <property type="protein sequence ID" value="OE9A115848C1"/>
    <property type="gene ID" value="OE9A115848"/>
</dbReference>
<keyword evidence="1" id="KW-0472">Membrane</keyword>
<dbReference type="AlphaFoldDB" id="A0A8S0SUB4"/>
<evidence type="ECO:0000256" key="1">
    <source>
        <dbReference type="SAM" id="Phobius"/>
    </source>
</evidence>
<sequence length="152" mass="17449">MYVAIPPHQWLFGVQPAKPYIHRYNERGRLHISQAFDILFTSSFDIRGMNATMEDCGQPVGFSDNIKPEDINLRLVFHYGIPTRSMLLAYDSIQQILAIVTRDGRVKLFGKNGSQALLESSKEVLSNFLLVNGLYISLYFWVLFTLTEIYIL</sequence>
<dbReference type="Proteomes" id="UP000594638">
    <property type="component" value="Unassembled WGS sequence"/>
</dbReference>
<feature type="transmembrane region" description="Helical" evidence="1">
    <location>
        <begin position="128"/>
        <end position="151"/>
    </location>
</feature>
<keyword evidence="1" id="KW-1133">Transmembrane helix</keyword>
<dbReference type="GO" id="GO:0019905">
    <property type="term" value="F:syntaxin binding"/>
    <property type="evidence" value="ECO:0007669"/>
    <property type="project" value="TreeGrafter"/>
</dbReference>
<dbReference type="GO" id="GO:0005096">
    <property type="term" value="F:GTPase activator activity"/>
    <property type="evidence" value="ECO:0007669"/>
    <property type="project" value="TreeGrafter"/>
</dbReference>
<gene>
    <name evidence="2" type="ORF">OLEA9_A115848</name>
</gene>
<comment type="caution">
    <text evidence="2">The sequence shown here is derived from an EMBL/GenBank/DDBJ whole genome shotgun (WGS) entry which is preliminary data.</text>
</comment>
<dbReference type="GO" id="GO:0006887">
    <property type="term" value="P:exocytosis"/>
    <property type="evidence" value="ECO:0007669"/>
    <property type="project" value="TreeGrafter"/>
</dbReference>
<dbReference type="GO" id="GO:0006893">
    <property type="term" value="P:Golgi to plasma membrane transport"/>
    <property type="evidence" value="ECO:0007669"/>
    <property type="project" value="TreeGrafter"/>
</dbReference>
<keyword evidence="3" id="KW-1185">Reference proteome</keyword>
<proteinExistence type="predicted"/>
<dbReference type="GO" id="GO:0005886">
    <property type="term" value="C:plasma membrane"/>
    <property type="evidence" value="ECO:0007669"/>
    <property type="project" value="TreeGrafter"/>
</dbReference>
<dbReference type="OrthoDB" id="19944at2759"/>
<evidence type="ECO:0000313" key="2">
    <source>
        <dbReference type="EMBL" id="CAA2996110.1"/>
    </source>
</evidence>